<protein>
    <submittedName>
        <fullName evidence="2">Uncharacterized protein</fullName>
    </submittedName>
</protein>
<dbReference type="EMBL" id="CAXITT010000204">
    <property type="protein sequence ID" value="CAL1535507.1"/>
    <property type="molecule type" value="Genomic_DNA"/>
</dbReference>
<feature type="coiled-coil region" evidence="1">
    <location>
        <begin position="14"/>
        <end position="48"/>
    </location>
</feature>
<keyword evidence="3" id="KW-1185">Reference proteome</keyword>
<proteinExistence type="predicted"/>
<gene>
    <name evidence="2" type="ORF">GSLYS_00009467001</name>
</gene>
<name>A0AAV2HNU9_LYMST</name>
<sequence length="68" mass="8108">LSERQIIEEIVRQIEILRDVEESITVKLDEIENERRALSNEKRHFYSTACLFNVVACYRKKRDVLEGI</sequence>
<keyword evidence="1" id="KW-0175">Coiled coil</keyword>
<organism evidence="2 3">
    <name type="scientific">Lymnaea stagnalis</name>
    <name type="common">Great pond snail</name>
    <name type="synonym">Helix stagnalis</name>
    <dbReference type="NCBI Taxonomy" id="6523"/>
    <lineage>
        <taxon>Eukaryota</taxon>
        <taxon>Metazoa</taxon>
        <taxon>Spiralia</taxon>
        <taxon>Lophotrochozoa</taxon>
        <taxon>Mollusca</taxon>
        <taxon>Gastropoda</taxon>
        <taxon>Heterobranchia</taxon>
        <taxon>Euthyneura</taxon>
        <taxon>Panpulmonata</taxon>
        <taxon>Hygrophila</taxon>
        <taxon>Lymnaeoidea</taxon>
        <taxon>Lymnaeidae</taxon>
        <taxon>Lymnaea</taxon>
    </lineage>
</organism>
<feature type="non-terminal residue" evidence="2">
    <location>
        <position position="1"/>
    </location>
</feature>
<accession>A0AAV2HNU9</accession>
<evidence type="ECO:0000313" key="2">
    <source>
        <dbReference type="EMBL" id="CAL1535507.1"/>
    </source>
</evidence>
<dbReference type="AlphaFoldDB" id="A0AAV2HNU9"/>
<comment type="caution">
    <text evidence="2">The sequence shown here is derived from an EMBL/GenBank/DDBJ whole genome shotgun (WGS) entry which is preliminary data.</text>
</comment>
<evidence type="ECO:0000256" key="1">
    <source>
        <dbReference type="SAM" id="Coils"/>
    </source>
</evidence>
<reference evidence="2 3" key="1">
    <citation type="submission" date="2024-04" db="EMBL/GenBank/DDBJ databases">
        <authorList>
            <consortium name="Genoscope - CEA"/>
            <person name="William W."/>
        </authorList>
    </citation>
    <scope>NUCLEOTIDE SEQUENCE [LARGE SCALE GENOMIC DNA]</scope>
</reference>
<dbReference type="Proteomes" id="UP001497497">
    <property type="component" value="Unassembled WGS sequence"/>
</dbReference>
<evidence type="ECO:0000313" key="3">
    <source>
        <dbReference type="Proteomes" id="UP001497497"/>
    </source>
</evidence>